<evidence type="ECO:0008006" key="3">
    <source>
        <dbReference type="Google" id="ProtNLM"/>
    </source>
</evidence>
<dbReference type="RefSeq" id="WP_367768191.1">
    <property type="nucleotide sequence ID" value="NZ_JBFNXR010000016.1"/>
</dbReference>
<dbReference type="InterPro" id="IPR011009">
    <property type="entry name" value="Kinase-like_dom_sf"/>
</dbReference>
<dbReference type="EMBL" id="JBFNXR010000016">
    <property type="protein sequence ID" value="MEW9853826.1"/>
    <property type="molecule type" value="Genomic_DNA"/>
</dbReference>
<proteinExistence type="predicted"/>
<sequence length="436" mass="48571">MSEADSLAPPALDHAVGDETGIAMPAHEAALREGGEAFLTQAFRTFGSLPPENRVSRITRLEPCPGGSTGHKLFLSVEYASDEPGLERDLFVKFSRDFADSRRDQGRYEMESEARFAAVSRSSGFPLRVPTAYFGDFHSESGTGLLITERVRFGQDGIEPLHGKCRDFELADPLAYYRALVTALARLAAAHKTGALTADIERRFPLDLARAGVDPIGRDEADVRRLVAHCRDFAGQYPRLLPANLREPDVYDGVLRQAIFIRDHEDLIRNDLLSNPDLVALCHWNAHIDNAWFWRDADRELRCGLMDWGRVSQITFGAALWGCLSAAHHDVVDHELDTLIALFVREYHAAGGPRLDVDLLKRHFLLHVGIMGLARVLAMPKVVLLLVRNPEQMTGPLDPRVLASGSGYNCLHIYTNLLKLWSRADFGGSLETLTRW</sequence>
<evidence type="ECO:0000313" key="2">
    <source>
        <dbReference type="Proteomes" id="UP001556118"/>
    </source>
</evidence>
<comment type="caution">
    <text evidence="1">The sequence shown here is derived from an EMBL/GenBank/DDBJ whole genome shotgun (WGS) entry which is preliminary data.</text>
</comment>
<protein>
    <recommendedName>
        <fullName evidence="3">Phosphotransferase family enzyme</fullName>
    </recommendedName>
</protein>
<reference evidence="1 2" key="1">
    <citation type="submission" date="2024-06" db="EMBL/GenBank/DDBJ databases">
        <title>Novosphingobium rhizovicinus M1R2S20.</title>
        <authorList>
            <person name="Sun J.-Q."/>
        </authorList>
    </citation>
    <scope>NUCLEOTIDE SEQUENCE [LARGE SCALE GENOMIC DNA]</scope>
    <source>
        <strain evidence="1 2">M1R2S20</strain>
    </source>
</reference>
<accession>A0ABV3R6W9</accession>
<dbReference type="SUPFAM" id="SSF56112">
    <property type="entry name" value="Protein kinase-like (PK-like)"/>
    <property type="match status" value="1"/>
</dbReference>
<dbReference type="Proteomes" id="UP001556118">
    <property type="component" value="Unassembled WGS sequence"/>
</dbReference>
<organism evidence="1 2">
    <name type="scientific">Novosphingobium rhizovicinum</name>
    <dbReference type="NCBI Taxonomy" id="3228928"/>
    <lineage>
        <taxon>Bacteria</taxon>
        <taxon>Pseudomonadati</taxon>
        <taxon>Pseudomonadota</taxon>
        <taxon>Alphaproteobacteria</taxon>
        <taxon>Sphingomonadales</taxon>
        <taxon>Sphingomonadaceae</taxon>
        <taxon>Novosphingobium</taxon>
    </lineage>
</organism>
<keyword evidence="2" id="KW-1185">Reference proteome</keyword>
<gene>
    <name evidence="1" type="ORF">ABUH87_01315</name>
</gene>
<name>A0ABV3R6W9_9SPHN</name>
<evidence type="ECO:0000313" key="1">
    <source>
        <dbReference type="EMBL" id="MEW9853826.1"/>
    </source>
</evidence>